<sequence>MAHHTGVSEEHVLGEIKIRRTPVTINLYDSRLAHTATPGIKVVDGKVEITSIGIPGSGEQLSSLPGLDVEPSGQETYNYMLPYRVVVEPEWTTRYSHYSYADGTSINRIYVPVEPSEASAEEDIGRGAWEDTGYDGREPSPRLEEEERETRQDTWENRLSTGGVGLECSAATPWSVFLFFASNYLAHCATIKLYPGSSTTDTAVAAILALFIPSVGLIRALFSIGRYSRFRKNRNPLERAAAAGALRMVVRAEYWRPQEGDRIRPVLNAEGEIRLANGQTLPKRSPDASDKDRTERPGVDPEHVPLIDDVRVREQIEDPVLEDSRRSAPYSFVWHAALNVNKFHGKALVPHGYDWVDVHAEAKISWAESNRPDDRWIVGPPPDISSQYNWVQSLIAIFQVGSAGLTLYQSRGDQIERFGYAAYGLTVVPYLIMSVVNLMAQIATADYPNVYMVANEVMEEARKRGGVFDGVTGRLEPTAGTDDAEELVYEVKPRDPPGPDGAVQTLLARVSGSDVYPPLIACAKAHGDFVSETPERDLVVSAYSPFELYSSSSPKPWFVLAQKWRVGDFILPLLLSGLSLVVIGALTKFDSGRSTTDQRGWILSWVVVGIAGGWHVDSLTLCFNIFAKIGLGGGFVAVAGMLRETGICEAK</sequence>
<comment type="caution">
    <text evidence="1">The sequence shown here is derived from an EMBL/GenBank/DDBJ whole genome shotgun (WGS) entry which is preliminary data.</text>
</comment>
<accession>A0ACB7PB71</accession>
<protein>
    <submittedName>
        <fullName evidence="1">Uncharacterized protein</fullName>
    </submittedName>
</protein>
<evidence type="ECO:0000313" key="2">
    <source>
        <dbReference type="Proteomes" id="UP000724584"/>
    </source>
</evidence>
<organism evidence="1 2">
    <name type="scientific">Chaetomium tenue</name>
    <dbReference type="NCBI Taxonomy" id="1854479"/>
    <lineage>
        <taxon>Eukaryota</taxon>
        <taxon>Fungi</taxon>
        <taxon>Dikarya</taxon>
        <taxon>Ascomycota</taxon>
        <taxon>Pezizomycotina</taxon>
        <taxon>Sordariomycetes</taxon>
        <taxon>Sordariomycetidae</taxon>
        <taxon>Sordariales</taxon>
        <taxon>Chaetomiaceae</taxon>
        <taxon>Chaetomium</taxon>
    </lineage>
</organism>
<dbReference type="Proteomes" id="UP000724584">
    <property type="component" value="Unassembled WGS sequence"/>
</dbReference>
<keyword evidence="2" id="KW-1185">Reference proteome</keyword>
<proteinExistence type="predicted"/>
<evidence type="ECO:0000313" key="1">
    <source>
        <dbReference type="EMBL" id="KAH6632700.1"/>
    </source>
</evidence>
<dbReference type="EMBL" id="JAGIZQ010000004">
    <property type="protein sequence ID" value="KAH6632700.1"/>
    <property type="molecule type" value="Genomic_DNA"/>
</dbReference>
<name>A0ACB7PB71_9PEZI</name>
<reference evidence="1 2" key="1">
    <citation type="journal article" date="2021" name="Nat. Commun.">
        <title>Genetic determinants of endophytism in the Arabidopsis root mycobiome.</title>
        <authorList>
            <person name="Mesny F."/>
            <person name="Miyauchi S."/>
            <person name="Thiergart T."/>
            <person name="Pickel B."/>
            <person name="Atanasova L."/>
            <person name="Karlsson M."/>
            <person name="Huettel B."/>
            <person name="Barry K.W."/>
            <person name="Haridas S."/>
            <person name="Chen C."/>
            <person name="Bauer D."/>
            <person name="Andreopoulos W."/>
            <person name="Pangilinan J."/>
            <person name="LaButti K."/>
            <person name="Riley R."/>
            <person name="Lipzen A."/>
            <person name="Clum A."/>
            <person name="Drula E."/>
            <person name="Henrissat B."/>
            <person name="Kohler A."/>
            <person name="Grigoriev I.V."/>
            <person name="Martin F.M."/>
            <person name="Hacquard S."/>
        </authorList>
    </citation>
    <scope>NUCLEOTIDE SEQUENCE [LARGE SCALE GENOMIC DNA]</scope>
    <source>
        <strain evidence="1 2">MPI-SDFR-AT-0079</strain>
    </source>
</reference>
<gene>
    <name evidence="1" type="ORF">F5144DRAFT_630511</name>
</gene>